<sequence length="209" mass="21069">MVSGTGSGSGSEVSNGDVVVGAVDSEVGVDGSAAWVGSDVGSLVAELLAELEGSAVCFSVEAAVVVSVVVFSEVVFSEVDVFEVGRSDGSAGEDTSEDGSADVVLFVDSVVWEGSADWEDEEVAVGVLAAATWGAGSELEDGVEAGVVRDGAGAGAEATSLAAAMAAAPSAEAAREIAWESSPWWPPRGSLWWPRRLSEAGAWVWARSA</sequence>
<organism evidence="1 2">
    <name type="scientific">Corynebacterium tuberculostearicum</name>
    <dbReference type="NCBI Taxonomy" id="38304"/>
    <lineage>
        <taxon>Bacteria</taxon>
        <taxon>Bacillati</taxon>
        <taxon>Actinomycetota</taxon>
        <taxon>Actinomycetes</taxon>
        <taxon>Mycobacteriales</taxon>
        <taxon>Corynebacteriaceae</taxon>
        <taxon>Corynebacterium</taxon>
    </lineage>
</organism>
<evidence type="ECO:0000313" key="2">
    <source>
        <dbReference type="Proteomes" id="UP001185706"/>
    </source>
</evidence>
<name>A0AAE4NP41_9CORY</name>
<protein>
    <submittedName>
        <fullName evidence="1">Uncharacterized protein</fullName>
    </submittedName>
</protein>
<dbReference type="Proteomes" id="UP001185706">
    <property type="component" value="Unassembled WGS sequence"/>
</dbReference>
<reference evidence="1" key="1">
    <citation type="submission" date="2023-08" db="EMBL/GenBank/DDBJ databases">
        <title>Genomic characterization of the C. tuberculostearicum species complex, a ubiquitous member of the human skin microbiome.</title>
        <authorList>
            <person name="Ahmed N."/>
            <person name="Deming C."/>
            <person name="Conlan S."/>
            <person name="Segre J."/>
        </authorList>
    </citation>
    <scope>NUCLEOTIDE SEQUENCE</scope>
    <source>
        <strain evidence="1">CTNIH22</strain>
    </source>
</reference>
<accession>A0AAE4NP41</accession>
<dbReference type="AlphaFoldDB" id="A0AAE4NP41"/>
<dbReference type="EMBL" id="JAVBIB010000022">
    <property type="protein sequence ID" value="MDV2420314.1"/>
    <property type="molecule type" value="Genomic_DNA"/>
</dbReference>
<comment type="caution">
    <text evidence="1">The sequence shown here is derived from an EMBL/GenBank/DDBJ whole genome shotgun (WGS) entry which is preliminary data.</text>
</comment>
<evidence type="ECO:0000313" key="1">
    <source>
        <dbReference type="EMBL" id="MDV2420314.1"/>
    </source>
</evidence>
<proteinExistence type="predicted"/>
<gene>
    <name evidence="1" type="ORF">RAE03_11120</name>
</gene>